<proteinExistence type="predicted"/>
<keyword evidence="2" id="KW-1185">Reference proteome</keyword>
<sequence length="181" mass="18742">MTTEPFFDEFHRLQPDIPVVLLPPAAAAVPVAVPDIDPATAAMRAAGVRQAAGRLLHVMWPVVAAGTEPPSTVRHGWEPGVPGTVRARAAGRVVRPAGLGSALPAAGSTLIARGWHVTERALGATGRRLTAELDDQGIELVEGGPERLLDISCTVPAVVGDHVLAVRRTGAVDAAWGCEAP</sequence>
<evidence type="ECO:0000313" key="1">
    <source>
        <dbReference type="EMBL" id="UUI76730.1"/>
    </source>
</evidence>
<gene>
    <name evidence="1" type="ORF">NP064_07570</name>
</gene>
<dbReference type="RefSeq" id="WP_227569019.1">
    <property type="nucleotide sequence ID" value="NZ_CP101988.1"/>
</dbReference>
<reference evidence="1 2" key="1">
    <citation type="submission" date="2022-07" db="EMBL/GenBank/DDBJ databases">
        <title>Novel species in genus cellulomonas.</title>
        <authorList>
            <person name="Ye L."/>
        </authorList>
    </citation>
    <scope>NUCLEOTIDE SEQUENCE [LARGE SCALE GENOMIC DNA]</scope>
    <source>
        <strain evidence="2">zg-Y338</strain>
    </source>
</reference>
<dbReference type="Proteomes" id="UP001316189">
    <property type="component" value="Chromosome"/>
</dbReference>
<accession>A0ABY5L1S0</accession>
<evidence type="ECO:0000313" key="2">
    <source>
        <dbReference type="Proteomes" id="UP001316189"/>
    </source>
</evidence>
<organism evidence="1 2">
    <name type="scientific">Cellulomonas chengniuliangii</name>
    <dbReference type="NCBI Taxonomy" id="2968084"/>
    <lineage>
        <taxon>Bacteria</taxon>
        <taxon>Bacillati</taxon>
        <taxon>Actinomycetota</taxon>
        <taxon>Actinomycetes</taxon>
        <taxon>Micrococcales</taxon>
        <taxon>Cellulomonadaceae</taxon>
        <taxon>Cellulomonas</taxon>
    </lineage>
</organism>
<dbReference type="EMBL" id="CP101988">
    <property type="protein sequence ID" value="UUI76730.1"/>
    <property type="molecule type" value="Genomic_DNA"/>
</dbReference>
<protein>
    <submittedName>
        <fullName evidence="1">Uncharacterized protein</fullName>
    </submittedName>
</protein>
<name>A0ABY5L1S0_9CELL</name>